<evidence type="ECO:0000313" key="3">
    <source>
        <dbReference type="Proteomes" id="UP001520654"/>
    </source>
</evidence>
<evidence type="ECO:0000256" key="1">
    <source>
        <dbReference type="SAM" id="MobiDB-lite"/>
    </source>
</evidence>
<sequence length="55" mass="5674">MDPEREDLIQQRDAAGAETAQAVGDDHPATATATATATAAGHGRAKWFGGRGNPR</sequence>
<reference evidence="2 3" key="1">
    <citation type="submission" date="2021-08" db="EMBL/GenBank/DDBJ databases">
        <title>Genomic Architecture of Streptomyces flavotricini NGL1 and Streptomyces erythrochromogenes HMS4 With Differential Plant Beneficial attributes and laccase production capabilities.</title>
        <authorList>
            <person name="Salwan R."/>
            <person name="Kaur R."/>
            <person name="Sharma V."/>
        </authorList>
    </citation>
    <scope>NUCLEOTIDE SEQUENCE [LARGE SCALE GENOMIC DNA]</scope>
    <source>
        <strain evidence="2 3">NGL1</strain>
    </source>
</reference>
<feature type="compositionally biased region" description="Low complexity" evidence="1">
    <location>
        <begin position="29"/>
        <end position="40"/>
    </location>
</feature>
<proteinExistence type="predicted"/>
<gene>
    <name evidence="2" type="ORF">K7B10_00525</name>
</gene>
<comment type="caution">
    <text evidence="2">The sequence shown here is derived from an EMBL/GenBank/DDBJ whole genome shotgun (WGS) entry which is preliminary data.</text>
</comment>
<protein>
    <submittedName>
        <fullName evidence="2">Uncharacterized protein</fullName>
    </submittedName>
</protein>
<organism evidence="2 3">
    <name type="scientific">Streptomyces flavotricini</name>
    <dbReference type="NCBI Taxonomy" id="66888"/>
    <lineage>
        <taxon>Bacteria</taxon>
        <taxon>Bacillati</taxon>
        <taxon>Actinomycetota</taxon>
        <taxon>Actinomycetes</taxon>
        <taxon>Kitasatosporales</taxon>
        <taxon>Streptomycetaceae</taxon>
        <taxon>Streptomyces</taxon>
    </lineage>
</organism>
<accession>A0ABS8DX32</accession>
<dbReference type="Proteomes" id="UP001520654">
    <property type="component" value="Unassembled WGS sequence"/>
</dbReference>
<keyword evidence="3" id="KW-1185">Reference proteome</keyword>
<dbReference type="EMBL" id="JAINUL010000001">
    <property type="protein sequence ID" value="MCC0093310.1"/>
    <property type="molecule type" value="Genomic_DNA"/>
</dbReference>
<feature type="compositionally biased region" description="Basic and acidic residues" evidence="1">
    <location>
        <begin position="1"/>
        <end position="10"/>
    </location>
</feature>
<evidence type="ECO:0000313" key="2">
    <source>
        <dbReference type="EMBL" id="MCC0093310.1"/>
    </source>
</evidence>
<dbReference type="RefSeq" id="WP_229333966.1">
    <property type="nucleotide sequence ID" value="NZ_JAINUL010000001.1"/>
</dbReference>
<feature type="region of interest" description="Disordered" evidence="1">
    <location>
        <begin position="1"/>
        <end position="55"/>
    </location>
</feature>
<name>A0ABS8DX32_9ACTN</name>